<feature type="region of interest" description="Disordered" evidence="1">
    <location>
        <begin position="437"/>
        <end position="577"/>
    </location>
</feature>
<dbReference type="Proteomes" id="UP000051952">
    <property type="component" value="Unassembled WGS sequence"/>
</dbReference>
<feature type="region of interest" description="Disordered" evidence="1">
    <location>
        <begin position="191"/>
        <end position="249"/>
    </location>
</feature>
<feature type="compositionally biased region" description="Low complexity" evidence="1">
    <location>
        <begin position="873"/>
        <end position="895"/>
    </location>
</feature>
<dbReference type="Pfam" id="PF21040">
    <property type="entry name" value="CEP104-like_TOG"/>
    <property type="match status" value="1"/>
</dbReference>
<dbReference type="InterPro" id="IPR008979">
    <property type="entry name" value="Galactose-bd-like_sf"/>
</dbReference>
<dbReference type="GO" id="GO:0005929">
    <property type="term" value="C:cilium"/>
    <property type="evidence" value="ECO:0007669"/>
    <property type="project" value="TreeGrafter"/>
</dbReference>
<protein>
    <recommendedName>
        <fullName evidence="2">Centrosomal protein CEP104 N-terminal domain-containing protein</fullName>
    </recommendedName>
</protein>
<evidence type="ECO:0000256" key="1">
    <source>
        <dbReference type="SAM" id="MobiDB-lite"/>
    </source>
</evidence>
<dbReference type="Gene3D" id="1.25.10.10">
    <property type="entry name" value="Leucine-rich Repeat Variant"/>
    <property type="match status" value="1"/>
</dbReference>
<feature type="domain" description="Centrosomal protein CEP104 N-terminal" evidence="2">
    <location>
        <begin position="40"/>
        <end position="168"/>
    </location>
</feature>
<keyword evidence="4" id="KW-1185">Reference proteome</keyword>
<dbReference type="SUPFAM" id="SSF48371">
    <property type="entry name" value="ARM repeat"/>
    <property type="match status" value="1"/>
</dbReference>
<evidence type="ECO:0000313" key="4">
    <source>
        <dbReference type="Proteomes" id="UP000051952"/>
    </source>
</evidence>
<dbReference type="InterPro" id="IPR016024">
    <property type="entry name" value="ARM-type_fold"/>
</dbReference>
<dbReference type="InterPro" id="IPR052607">
    <property type="entry name" value="CEP104-like"/>
</dbReference>
<dbReference type="OMA" id="HECKIAS"/>
<gene>
    <name evidence="3" type="ORF">BSAL_36755</name>
</gene>
<dbReference type="InterPro" id="IPR048739">
    <property type="entry name" value="CEP104_N"/>
</dbReference>
<feature type="region of interest" description="Disordered" evidence="1">
    <location>
        <begin position="873"/>
        <end position="945"/>
    </location>
</feature>
<dbReference type="VEuPathDB" id="TriTrypDB:BSAL_36755"/>
<feature type="region of interest" description="Disordered" evidence="1">
    <location>
        <begin position="269"/>
        <end position="336"/>
    </location>
</feature>
<feature type="compositionally biased region" description="Basic and acidic residues" evidence="1">
    <location>
        <begin position="191"/>
        <end position="202"/>
    </location>
</feature>
<dbReference type="AlphaFoldDB" id="A0A0S4JLD8"/>
<dbReference type="SUPFAM" id="SSF49785">
    <property type="entry name" value="Galactose-binding domain-like"/>
    <property type="match status" value="1"/>
</dbReference>
<dbReference type="EMBL" id="CYKH01002032">
    <property type="protein sequence ID" value="CUG92333.1"/>
    <property type="molecule type" value="Genomic_DNA"/>
</dbReference>
<dbReference type="PANTHER" id="PTHR13371">
    <property type="entry name" value="GLYCINE-, GLUTAMATE-, THIENYLCYCLOHEXYLPIPERIDINE-BINDING PROTEIN"/>
    <property type="match status" value="1"/>
</dbReference>
<dbReference type="Pfam" id="PF21038">
    <property type="entry name" value="CEP104_N"/>
    <property type="match status" value="1"/>
</dbReference>
<feature type="compositionally biased region" description="Polar residues" evidence="1">
    <location>
        <begin position="304"/>
        <end position="317"/>
    </location>
</feature>
<dbReference type="InterPro" id="IPR011989">
    <property type="entry name" value="ARM-like"/>
</dbReference>
<reference evidence="4" key="1">
    <citation type="submission" date="2015-09" db="EMBL/GenBank/DDBJ databases">
        <authorList>
            <consortium name="Pathogen Informatics"/>
        </authorList>
    </citation>
    <scope>NUCLEOTIDE SEQUENCE [LARGE SCALE GENOMIC DNA]</scope>
    <source>
        <strain evidence="4">Lake Konstanz</strain>
    </source>
</reference>
<organism evidence="3 4">
    <name type="scientific">Bodo saltans</name>
    <name type="common">Flagellated protozoan</name>
    <dbReference type="NCBI Taxonomy" id="75058"/>
    <lineage>
        <taxon>Eukaryota</taxon>
        <taxon>Discoba</taxon>
        <taxon>Euglenozoa</taxon>
        <taxon>Kinetoplastea</taxon>
        <taxon>Metakinetoplastina</taxon>
        <taxon>Eubodonida</taxon>
        <taxon>Bodonidae</taxon>
        <taxon>Bodo</taxon>
    </lineage>
</organism>
<dbReference type="PANTHER" id="PTHR13371:SF3">
    <property type="entry name" value="TOG DOMAIN-CONTAINING PROTEIN"/>
    <property type="match status" value="1"/>
</dbReference>
<proteinExistence type="predicted"/>
<evidence type="ECO:0000313" key="3">
    <source>
        <dbReference type="EMBL" id="CUG92333.1"/>
    </source>
</evidence>
<dbReference type="OrthoDB" id="66599at2759"/>
<feature type="compositionally biased region" description="Polar residues" evidence="1">
    <location>
        <begin position="271"/>
        <end position="292"/>
    </location>
</feature>
<feature type="compositionally biased region" description="Polar residues" evidence="1">
    <location>
        <begin position="896"/>
        <end position="938"/>
    </location>
</feature>
<name>A0A0S4JLD8_BODSA</name>
<sequence length="945" mass="103496">MTAQEAGPRIPYEIVYCSSEDEPFPVTELLKEDDAPGHRGWQTAKNPKYPQSLVLRFYGDVDLRQIQILSHECKIASKVEVRVFSLRDNGIDPDTSPNNIPSFRDVRFVKLGSVGFNSNEKSKYRSKERKTVHLKSTAYFLKLNFQKCHTNNFNTNLQVGVYSVVCCGYPLSQVPFHVDPAMVPPVVHQHDGQYEVDPRRSESAMSEHGLPPIQGARAGAHPNWQQQQQQPQKGPRVSSGYTPPVHGGYANNMQPGAVYGYHSAPTGGAEGNNSYDHQYYTPTAPSLTTPQPSRLPPIHAQGGYNKNVQFNTPNNKHNTAHPHDIPSIPDSQASNSGYTYRSQSIVDFDVIYSSRTEELVRLKAKAVDEEDFDEAKECKDALKHLHHAAQHLYELERQKVRCIYSEDFDEAKHFKNEMDQYLGDLYVTIPDGAERFLGGAPSGAPGGSSNQNSPDSKKYAKQNSAGPTSGARRRLSGGQERKGPIVEMPPIQQRPLGGAVGGGAKHNFEEEPVRSKYAIAMAQRREEHPSDDEGGDQGDEGAPTESAEYDPVNQSVETAGGQHHHNNNGNYEDDNVSAQVDDDANNISGIAIIDTFDVNSMQKWEQDVYKAIHAEAGDDTPAQPLPPNGAHVEAAECIRVLGNYVTACLLSKKWKLREAAIKALINGLPSPLYPNVAIPNVVQVILKFFEMKGYGLQDTIGNIFLVTCVFVQNTLQDRYECLNAVLPQVLNLLPRFISRAGDANQKTRDEAAATVLAFALSNEVGAHYVIGIILADPIDQDKRRIPLSNHRVQVARLNLWQQVLNSSKLSLTPSVVDASMNKLLIPCLNHNSNEVRDLAVSIVSTLLEGGLGSSLDLSKYVSQISNPTVKASLESKVGGSSSGGSSNSAQRSSAGKQRNTSATRQRSGSAGKQRNNSAPRKAQNRSAAPHNNHQQSSGVADDDDV</sequence>
<evidence type="ECO:0000259" key="2">
    <source>
        <dbReference type="Pfam" id="PF21038"/>
    </source>
</evidence>
<accession>A0A0S4JLD8</accession>
<feature type="compositionally biased region" description="Acidic residues" evidence="1">
    <location>
        <begin position="529"/>
        <end position="539"/>
    </location>
</feature>